<dbReference type="AlphaFoldDB" id="A0A9X4M4X1"/>
<dbReference type="Proteomes" id="UP001152755">
    <property type="component" value="Unassembled WGS sequence"/>
</dbReference>
<dbReference type="EMBL" id="JANRHA010000007">
    <property type="protein sequence ID" value="MDG3015288.1"/>
    <property type="molecule type" value="Genomic_DNA"/>
</dbReference>
<protein>
    <submittedName>
        <fullName evidence="1">Uncharacterized protein</fullName>
    </submittedName>
</protein>
<dbReference type="RefSeq" id="WP_277835462.1">
    <property type="nucleotide sequence ID" value="NZ_JAAIVF010000008.1"/>
</dbReference>
<keyword evidence="2" id="KW-1185">Reference proteome</keyword>
<organism evidence="1 2">
    <name type="scientific">Speluncibacter jeojiensis</name>
    <dbReference type="NCBI Taxonomy" id="2710754"/>
    <lineage>
        <taxon>Bacteria</taxon>
        <taxon>Bacillati</taxon>
        <taxon>Actinomycetota</taxon>
        <taxon>Actinomycetes</taxon>
        <taxon>Mycobacteriales</taxon>
        <taxon>Speluncibacteraceae</taxon>
        <taxon>Speluncibacter</taxon>
    </lineage>
</organism>
<sequence length="398" mass="44263">MTDDARDLWDPDEIAVRKQRTAAQVRSWCDRAVLDGRHPELSDTAAVLVAAGYLDEPLRAVLAARRRAGRTLPGIGGFAALRLISDEHRRVRVKLDGPRPVPGQLLLKYRAGELGKRLQMMRSAFVMSGAHYANGVRAVRRDRRDGLHLDLPQREALFAALQRTPTPQASLRWDVAGHAALLGTVDRLAQVWQDLRGAAGSPIPDLRARAADPRQARFADGYETLLYLAGALYDRIDGSPAWHSDHFVMQRVQLDLAEELTQIAVDTVALRGLLAELDAVQRSARDQRTREQVDARRDALRPVWNQLIERVAALVRIAELLTRAEEQLRSITAIERTMSLDSRIDDLIARSGNRELSAENTHNVGDQFGDLDALMGAYQSVLAGDIVALTARTDRWTP</sequence>
<reference evidence="1" key="1">
    <citation type="submission" date="2022-08" db="EMBL/GenBank/DDBJ databases">
        <title>Genome analysis of Corynebacteriales strain.</title>
        <authorList>
            <person name="Lee S.D."/>
        </authorList>
    </citation>
    <scope>NUCLEOTIDE SEQUENCE</scope>
    <source>
        <strain evidence="1">D3-21</strain>
    </source>
</reference>
<evidence type="ECO:0000313" key="2">
    <source>
        <dbReference type="Proteomes" id="UP001152755"/>
    </source>
</evidence>
<proteinExistence type="predicted"/>
<name>A0A9X4M4X1_9ACTN</name>
<comment type="caution">
    <text evidence="1">The sequence shown here is derived from an EMBL/GenBank/DDBJ whole genome shotgun (WGS) entry which is preliminary data.</text>
</comment>
<gene>
    <name evidence="1" type="ORF">NVS88_12090</name>
</gene>
<evidence type="ECO:0000313" key="1">
    <source>
        <dbReference type="EMBL" id="MDG3015288.1"/>
    </source>
</evidence>
<accession>A0A9X4M4X1</accession>